<dbReference type="EMBL" id="WKLC01000206">
    <property type="protein sequence ID" value="MSE14867.1"/>
    <property type="molecule type" value="Genomic_DNA"/>
</dbReference>
<gene>
    <name evidence="2" type="ORF">GKC49_06870</name>
</gene>
<dbReference type="Proteomes" id="UP000461948">
    <property type="component" value="Unassembled WGS sequence"/>
</dbReference>
<reference evidence="2 3" key="1">
    <citation type="submission" date="2019-11" db="EMBL/GenBank/DDBJ databases">
        <title>Draft Genome Sequence of Plant Growth-Promoting Rhizosphere-Associated Bacteria.</title>
        <authorList>
            <person name="Vasilyev I.Y."/>
            <person name="Radchenko V."/>
            <person name="Ilnitskaya E.V."/>
        </authorList>
    </citation>
    <scope>NUCLEOTIDE SEQUENCE [LARGE SCALE GENOMIC DNA]</scope>
    <source>
        <strain evidence="2 3">VRA_MhP_f</strain>
    </source>
</reference>
<keyword evidence="1" id="KW-0812">Transmembrane</keyword>
<keyword evidence="1" id="KW-1133">Transmembrane helix</keyword>
<sequence>MDWSILILFGALAVTVMIMWWHVIINVKEIVHIRRLKARRGRKYTEGAWGVHQNSLMTLLVAEIMVAMAISTLIVVMLSEVSF</sequence>
<proteinExistence type="predicted"/>
<organism evidence="2 3">
    <name type="scientific">Enterobacter agglomerans</name>
    <name type="common">Erwinia herbicola</name>
    <name type="synonym">Pantoea agglomerans</name>
    <dbReference type="NCBI Taxonomy" id="549"/>
    <lineage>
        <taxon>Bacteria</taxon>
        <taxon>Pseudomonadati</taxon>
        <taxon>Pseudomonadota</taxon>
        <taxon>Gammaproteobacteria</taxon>
        <taxon>Enterobacterales</taxon>
        <taxon>Erwiniaceae</taxon>
        <taxon>Pantoea</taxon>
        <taxon>Pantoea agglomerans group</taxon>
    </lineage>
</organism>
<evidence type="ECO:0000313" key="3">
    <source>
        <dbReference type="Proteomes" id="UP000461948"/>
    </source>
</evidence>
<keyword evidence="1" id="KW-0472">Membrane</keyword>
<name>A0A7X2SUT0_ENTAG</name>
<feature type="transmembrane region" description="Helical" evidence="1">
    <location>
        <begin position="56"/>
        <end position="78"/>
    </location>
</feature>
<protein>
    <submittedName>
        <fullName evidence="2">Uncharacterized protein</fullName>
    </submittedName>
</protein>
<dbReference type="AlphaFoldDB" id="A0A7X2SUT0"/>
<comment type="caution">
    <text evidence="2">The sequence shown here is derived from an EMBL/GenBank/DDBJ whole genome shotgun (WGS) entry which is preliminary data.</text>
</comment>
<evidence type="ECO:0000313" key="2">
    <source>
        <dbReference type="EMBL" id="MSE14867.1"/>
    </source>
</evidence>
<accession>A0A7X2SUT0</accession>
<feature type="transmembrane region" description="Helical" evidence="1">
    <location>
        <begin position="6"/>
        <end position="27"/>
    </location>
</feature>
<evidence type="ECO:0000256" key="1">
    <source>
        <dbReference type="SAM" id="Phobius"/>
    </source>
</evidence>